<gene>
    <name evidence="7" type="ORF">L227DRAFT_585114</name>
</gene>
<dbReference type="Proteomes" id="UP000313359">
    <property type="component" value="Unassembled WGS sequence"/>
</dbReference>
<comment type="similarity">
    <text evidence="2">Belongs to the AB hydrolase superfamily. Lipase family. Class 3 subfamily.</text>
</comment>
<dbReference type="GO" id="GO:0006629">
    <property type="term" value="P:lipid metabolic process"/>
    <property type="evidence" value="ECO:0007669"/>
    <property type="project" value="InterPro"/>
</dbReference>
<accession>A0A5C2SGF1</accession>
<evidence type="ECO:0000256" key="2">
    <source>
        <dbReference type="ARBA" id="ARBA00043996"/>
    </source>
</evidence>
<keyword evidence="7" id="KW-0378">Hydrolase</keyword>
<keyword evidence="1" id="KW-1015">Disulfide bond</keyword>
<feature type="chain" id="PRO_5023148796" evidence="5">
    <location>
        <begin position="19"/>
        <end position="301"/>
    </location>
</feature>
<dbReference type="CDD" id="cd00519">
    <property type="entry name" value="Lipase_3"/>
    <property type="match status" value="1"/>
</dbReference>
<dbReference type="AlphaFoldDB" id="A0A5C2SGF1"/>
<feature type="signal peptide" evidence="5">
    <location>
        <begin position="1"/>
        <end position="18"/>
    </location>
</feature>
<evidence type="ECO:0000313" key="7">
    <source>
        <dbReference type="EMBL" id="RPD62378.1"/>
    </source>
</evidence>
<dbReference type="Gene3D" id="3.40.50.1820">
    <property type="entry name" value="alpha/beta hydrolase"/>
    <property type="match status" value="1"/>
</dbReference>
<dbReference type="EMBL" id="ML122259">
    <property type="protein sequence ID" value="RPD62378.1"/>
    <property type="molecule type" value="Genomic_DNA"/>
</dbReference>
<keyword evidence="8" id="KW-1185">Reference proteome</keyword>
<dbReference type="InterPro" id="IPR029058">
    <property type="entry name" value="AB_hydrolase_fold"/>
</dbReference>
<sequence>MHFTTALSALTLVAAALAAPLTERSVTALSSSQLAGFAPFTQFARAAYCPSSKVKNWGCGEACKALPGFQPTLTGGDGNAVQLFFVGYWPQQNSVVVAHQGTDPTALMSDLTDLNFFLTDLDNKLFPGVSDAVQVHNGFGAEHAKTATTILAETKRIIAANGATQVMLIGHSLGGALAELDSLFMALNLPSSIHVKAVTYGTPRVGNPQFAALLDSKVPDFVRINNEADLVPIVPGRFLGFQHPHGEIHILSPGNAVACSGDDNADDSKCTIKTVPNILEGDIINHLGPYEGIFIGTIFCN</sequence>
<dbReference type="OrthoDB" id="426718at2759"/>
<protein>
    <submittedName>
        <fullName evidence="7">Alpha/beta-hydrolase</fullName>
    </submittedName>
</protein>
<dbReference type="STRING" id="1328759.A0A5C2SGF1"/>
<evidence type="ECO:0000259" key="6">
    <source>
        <dbReference type="Pfam" id="PF01764"/>
    </source>
</evidence>
<evidence type="ECO:0000256" key="4">
    <source>
        <dbReference type="ARBA" id="ARBA00048461"/>
    </source>
</evidence>
<evidence type="ECO:0000256" key="3">
    <source>
        <dbReference type="ARBA" id="ARBA00047591"/>
    </source>
</evidence>
<dbReference type="SUPFAM" id="SSF53474">
    <property type="entry name" value="alpha/beta-Hydrolases"/>
    <property type="match status" value="1"/>
</dbReference>
<dbReference type="PANTHER" id="PTHR45856:SF25">
    <property type="entry name" value="FUNGAL LIPASE-LIKE DOMAIN-CONTAINING PROTEIN"/>
    <property type="match status" value="1"/>
</dbReference>
<evidence type="ECO:0000256" key="5">
    <source>
        <dbReference type="SAM" id="SignalP"/>
    </source>
</evidence>
<keyword evidence="5" id="KW-0732">Signal</keyword>
<comment type="catalytic activity">
    <reaction evidence="4">
        <text>a monoacylglycerol + H2O = glycerol + a fatty acid + H(+)</text>
        <dbReference type="Rhea" id="RHEA:15245"/>
        <dbReference type="ChEBI" id="CHEBI:15377"/>
        <dbReference type="ChEBI" id="CHEBI:15378"/>
        <dbReference type="ChEBI" id="CHEBI:17408"/>
        <dbReference type="ChEBI" id="CHEBI:17754"/>
        <dbReference type="ChEBI" id="CHEBI:28868"/>
    </reaction>
</comment>
<dbReference type="GO" id="GO:0016787">
    <property type="term" value="F:hydrolase activity"/>
    <property type="evidence" value="ECO:0007669"/>
    <property type="project" value="UniProtKB-KW"/>
</dbReference>
<evidence type="ECO:0000313" key="8">
    <source>
        <dbReference type="Proteomes" id="UP000313359"/>
    </source>
</evidence>
<evidence type="ECO:0000256" key="1">
    <source>
        <dbReference type="ARBA" id="ARBA00023157"/>
    </source>
</evidence>
<organism evidence="7 8">
    <name type="scientific">Lentinus tigrinus ALCF2SS1-6</name>
    <dbReference type="NCBI Taxonomy" id="1328759"/>
    <lineage>
        <taxon>Eukaryota</taxon>
        <taxon>Fungi</taxon>
        <taxon>Dikarya</taxon>
        <taxon>Basidiomycota</taxon>
        <taxon>Agaricomycotina</taxon>
        <taxon>Agaricomycetes</taxon>
        <taxon>Polyporales</taxon>
        <taxon>Polyporaceae</taxon>
        <taxon>Lentinus</taxon>
    </lineage>
</organism>
<name>A0A5C2SGF1_9APHY</name>
<dbReference type="InterPro" id="IPR002921">
    <property type="entry name" value="Fungal_lipase-type"/>
</dbReference>
<dbReference type="InterPro" id="IPR051218">
    <property type="entry name" value="Sec_MonoDiacylglyc_Lipase"/>
</dbReference>
<comment type="catalytic activity">
    <reaction evidence="3">
        <text>a diacylglycerol + H2O = a monoacylglycerol + a fatty acid + H(+)</text>
        <dbReference type="Rhea" id="RHEA:32731"/>
        <dbReference type="ChEBI" id="CHEBI:15377"/>
        <dbReference type="ChEBI" id="CHEBI:15378"/>
        <dbReference type="ChEBI" id="CHEBI:17408"/>
        <dbReference type="ChEBI" id="CHEBI:18035"/>
        <dbReference type="ChEBI" id="CHEBI:28868"/>
    </reaction>
</comment>
<dbReference type="Pfam" id="PF01764">
    <property type="entry name" value="Lipase_3"/>
    <property type="match status" value="1"/>
</dbReference>
<dbReference type="PANTHER" id="PTHR45856">
    <property type="entry name" value="ALPHA/BETA-HYDROLASES SUPERFAMILY PROTEIN"/>
    <property type="match status" value="1"/>
</dbReference>
<proteinExistence type="inferred from homology"/>
<feature type="domain" description="Fungal lipase-type" evidence="6">
    <location>
        <begin position="96"/>
        <end position="237"/>
    </location>
</feature>
<reference evidence="7" key="1">
    <citation type="journal article" date="2018" name="Genome Biol. Evol.">
        <title>Genomics and development of Lentinus tigrinus, a white-rot wood-decaying mushroom with dimorphic fruiting bodies.</title>
        <authorList>
            <person name="Wu B."/>
            <person name="Xu Z."/>
            <person name="Knudson A."/>
            <person name="Carlson A."/>
            <person name="Chen N."/>
            <person name="Kovaka S."/>
            <person name="LaButti K."/>
            <person name="Lipzen A."/>
            <person name="Pennachio C."/>
            <person name="Riley R."/>
            <person name="Schakwitz W."/>
            <person name="Umezawa K."/>
            <person name="Ohm R.A."/>
            <person name="Grigoriev I.V."/>
            <person name="Nagy L.G."/>
            <person name="Gibbons J."/>
            <person name="Hibbett D."/>
        </authorList>
    </citation>
    <scope>NUCLEOTIDE SEQUENCE [LARGE SCALE GENOMIC DNA]</scope>
    <source>
        <strain evidence="7">ALCF2SS1-6</strain>
    </source>
</reference>